<proteinExistence type="predicted"/>
<feature type="domain" description="EGF-like" evidence="2">
    <location>
        <begin position="285"/>
        <end position="323"/>
    </location>
</feature>
<reference evidence="3 4" key="1">
    <citation type="journal article" date="2010" name="BMC Genomics">
        <title>Genome analysis and comparative genomics of a Giardia intestinalis assemblage E isolate.</title>
        <authorList>
            <person name="Jerlstrom-Hultqvist J."/>
            <person name="Franzen O."/>
            <person name="Ankarklev J."/>
            <person name="Xu F."/>
            <person name="Nohynkova E."/>
            <person name="Andersson J.O."/>
            <person name="Svard S.G."/>
            <person name="Andersson B."/>
        </authorList>
    </citation>
    <scope>NUCLEOTIDE SEQUENCE [LARGE SCALE GENOMIC DNA]</scope>
    <source>
        <strain evidence="3 4">P15</strain>
    </source>
</reference>
<feature type="domain" description="EGF-like" evidence="2">
    <location>
        <begin position="89"/>
        <end position="128"/>
    </location>
</feature>
<dbReference type="InterPro" id="IPR009030">
    <property type="entry name" value="Growth_fac_rcpt_cys_sf"/>
</dbReference>
<dbReference type="SUPFAM" id="SSF57184">
    <property type="entry name" value="Growth factor receptor domain"/>
    <property type="match status" value="3"/>
</dbReference>
<dbReference type="SMART" id="SM00181">
    <property type="entry name" value="EGF"/>
    <property type="match status" value="9"/>
</dbReference>
<feature type="domain" description="EGF-like" evidence="2">
    <location>
        <begin position="324"/>
        <end position="360"/>
    </location>
</feature>
<feature type="domain" description="EGF-like" evidence="2">
    <location>
        <begin position="430"/>
        <end position="472"/>
    </location>
</feature>
<keyword evidence="1" id="KW-0472">Membrane</keyword>
<evidence type="ECO:0000259" key="2">
    <source>
        <dbReference type="SMART" id="SM00181"/>
    </source>
</evidence>
<dbReference type="InterPro" id="IPR000742">
    <property type="entry name" value="EGF"/>
</dbReference>
<protein>
    <submittedName>
        <fullName evidence="3">High cysteine membrane protein Group 2</fullName>
    </submittedName>
</protein>
<feature type="transmembrane region" description="Helical" evidence="1">
    <location>
        <begin position="519"/>
        <end position="539"/>
    </location>
</feature>
<dbReference type="OrthoDB" id="300641at2759"/>
<feature type="domain" description="EGF-like" evidence="2">
    <location>
        <begin position="212"/>
        <end position="249"/>
    </location>
</feature>
<keyword evidence="1" id="KW-1133">Transmembrane helix</keyword>
<dbReference type="PANTHER" id="PTHR23275">
    <property type="entry name" value="CABRIOLET.-RELATED"/>
    <property type="match status" value="1"/>
</dbReference>
<dbReference type="OMA" id="TGCQYCV"/>
<feature type="domain" description="EGF-like" evidence="2">
    <location>
        <begin position="393"/>
        <end position="429"/>
    </location>
</feature>
<feature type="domain" description="EGF-like" evidence="2">
    <location>
        <begin position="168"/>
        <end position="211"/>
    </location>
</feature>
<evidence type="ECO:0000256" key="1">
    <source>
        <dbReference type="SAM" id="Phobius"/>
    </source>
</evidence>
<keyword evidence="1" id="KW-0812">Transmembrane</keyword>
<name>E1F683_GIAIA</name>
<comment type="caution">
    <text evidence="3">The sequence shown here is derived from an EMBL/GenBank/DDBJ whole genome shotgun (WGS) entry which is preliminary data.</text>
</comment>
<evidence type="ECO:0000313" key="4">
    <source>
        <dbReference type="Proteomes" id="UP000008974"/>
    </source>
</evidence>
<dbReference type="SMART" id="SM00261">
    <property type="entry name" value="FU"/>
    <property type="match status" value="2"/>
</dbReference>
<feature type="domain" description="EGF-like" evidence="2">
    <location>
        <begin position="250"/>
        <end position="284"/>
    </location>
</feature>
<feature type="domain" description="EGF-like" evidence="2">
    <location>
        <begin position="129"/>
        <end position="167"/>
    </location>
</feature>
<accession>E1F683</accession>
<dbReference type="AlphaFoldDB" id="E1F683"/>
<dbReference type="EMBL" id="ACVC01000195">
    <property type="protein sequence ID" value="EFO62029.1"/>
    <property type="molecule type" value="Genomic_DNA"/>
</dbReference>
<dbReference type="VEuPathDB" id="GiardiaDB:GLP15_3631"/>
<sequence>MNLSPQQKLSLAISGDTGDVYNCLPAKCEDFVVNCTKCTCLSFPTDPDVCSKTSAPGVLPCFYYRDRFTVECTECTYRSFLDLTGRCSLCEDYINNCNSCTQLKDQTITCTACDYSYAVSMFDGSNCINCRIQIPNCLKCSFSKTQLVYICDECINNYVVIQDGSCVSCEDAFPNCEECEMNGSEPRCVKCSFGYGLIEKAVSVSKIDVCKFCHDVVPNCVVCTFETKDKVTCLACNEGLQMIAKNSCSNCTKIDPYCTMCTPSPNPTCTVCKSGMTFIDGKCRSCLSISGGCKRCVHSPKPYCTECIPGFYLTDFGTGATCVLCATKIEKCAECSSNGGDVVCSACKNGYYLVKNKKCEKLQSNLKRCKQYHLDSCSICVDGYVLVNHTCVSCRIYLLGCTKCTISGDSDIQCTECMAGYYLRNGECFACSKVMPNCRTCVPAIGALSTQEVICTSCAITYYLNITHNTCEFIIPNCVYFFKEESSVQCQTCLDGYQLSIDSHGNSSCVSVPSEETEIWLYVWMMFLLFIGLILMAFLPTCFKKVLAVKEQPHLSSTCDNVLKDKRH</sequence>
<dbReference type="InterPro" id="IPR052798">
    <property type="entry name" value="Giardia_VSA"/>
</dbReference>
<organism evidence="3 4">
    <name type="scientific">Giardia intestinalis (strain P15)</name>
    <name type="common">Giardia lamblia</name>
    <dbReference type="NCBI Taxonomy" id="658858"/>
    <lineage>
        <taxon>Eukaryota</taxon>
        <taxon>Metamonada</taxon>
        <taxon>Diplomonadida</taxon>
        <taxon>Hexamitidae</taxon>
        <taxon>Giardiinae</taxon>
        <taxon>Giardia</taxon>
    </lineage>
</organism>
<evidence type="ECO:0000313" key="3">
    <source>
        <dbReference type="EMBL" id="EFO62029.1"/>
    </source>
</evidence>
<dbReference type="STRING" id="658858.E1F683"/>
<dbReference type="PANTHER" id="PTHR23275:SF102">
    <property type="entry name" value="CHROMOSOME UNDETERMINED SCAFFOLD_170, WHOLE GENOME SHOTGUN SEQUENCE"/>
    <property type="match status" value="1"/>
</dbReference>
<dbReference type="InterPro" id="IPR006212">
    <property type="entry name" value="Furin_repeat"/>
</dbReference>
<dbReference type="Proteomes" id="UP000008974">
    <property type="component" value="Unassembled WGS sequence"/>
</dbReference>
<gene>
    <name evidence="3" type="ORF">GLP15_3631</name>
</gene>